<evidence type="ECO:0008006" key="9">
    <source>
        <dbReference type="Google" id="ProtNLM"/>
    </source>
</evidence>
<feature type="transmembrane region" description="Helical" evidence="6">
    <location>
        <begin position="447"/>
        <end position="471"/>
    </location>
</feature>
<evidence type="ECO:0000313" key="8">
    <source>
        <dbReference type="Proteomes" id="UP000075683"/>
    </source>
</evidence>
<evidence type="ECO:0000256" key="2">
    <source>
        <dbReference type="ARBA" id="ARBA00005278"/>
    </source>
</evidence>
<comment type="similarity">
    <text evidence="2 4">Belongs to the GerABKA family.</text>
</comment>
<dbReference type="Pfam" id="PF03323">
    <property type="entry name" value="GerA"/>
    <property type="match status" value="1"/>
</dbReference>
<organism evidence="7 8">
    <name type="scientific">Caldibacillus debilis</name>
    <dbReference type="NCBI Taxonomy" id="301148"/>
    <lineage>
        <taxon>Bacteria</taxon>
        <taxon>Bacillati</taxon>
        <taxon>Bacillota</taxon>
        <taxon>Bacilli</taxon>
        <taxon>Bacillales</taxon>
        <taxon>Bacillaceae</taxon>
        <taxon>Caldibacillus</taxon>
    </lineage>
</organism>
<dbReference type="Proteomes" id="UP000075683">
    <property type="component" value="Unassembled WGS sequence"/>
</dbReference>
<reference evidence="7 8" key="1">
    <citation type="submission" date="2016-01" db="EMBL/GenBank/DDBJ databases">
        <title>Draft Genome Sequences of Seven Thermophilic Sporeformers Isolated from Foods.</title>
        <authorList>
            <person name="Berendsen E.M."/>
            <person name="Wells-Bennik M.H."/>
            <person name="Krawcyk A.O."/>
            <person name="De Jong A."/>
            <person name="Holsappel S."/>
            <person name="Eijlander R.T."/>
            <person name="Kuipers O.P."/>
        </authorList>
    </citation>
    <scope>NUCLEOTIDE SEQUENCE [LARGE SCALE GENOMIC DNA]</scope>
    <source>
        <strain evidence="7 8">B4135</strain>
    </source>
</reference>
<comment type="caution">
    <text evidence="7">The sequence shown here is derived from an EMBL/GenBank/DDBJ whole genome shotgun (WGS) entry which is preliminary data.</text>
</comment>
<evidence type="ECO:0000256" key="6">
    <source>
        <dbReference type="SAM" id="Phobius"/>
    </source>
</evidence>
<dbReference type="PIRSF" id="PIRSF005690">
    <property type="entry name" value="GerBA"/>
    <property type="match status" value="1"/>
</dbReference>
<dbReference type="GO" id="GO:0005886">
    <property type="term" value="C:plasma membrane"/>
    <property type="evidence" value="ECO:0007669"/>
    <property type="project" value="UniProtKB-SubCell"/>
</dbReference>
<evidence type="ECO:0000313" key="7">
    <source>
        <dbReference type="EMBL" id="KYD14435.1"/>
    </source>
</evidence>
<accession>A0A150LQ68</accession>
<dbReference type="STRING" id="301148.B4135_2862"/>
<dbReference type="PANTHER" id="PTHR22550:SF5">
    <property type="entry name" value="LEUCINE ZIPPER PROTEIN 4"/>
    <property type="match status" value="1"/>
</dbReference>
<feature type="transmembrane region" description="Helical" evidence="6">
    <location>
        <begin position="417"/>
        <end position="435"/>
    </location>
</feature>
<comment type="subcellular location">
    <subcellularLocation>
        <location evidence="4">Cell membrane</location>
    </subcellularLocation>
    <subcellularLocation>
        <location evidence="1">Membrane</location>
        <topology evidence="1">Multi-pass membrane protein</topology>
    </subcellularLocation>
</comment>
<sequence>MWSTLLNKFKKNKQRKQNGMKNGKDRSGLASDLDKKYLDKSLAANIQMIKETTGNSDDIIIRVLDVGNGSESPCKAAVVMTDGLIDDQTVGDFIIESLLNGKNFEKVSKENLLSVLQEKILTVTNVKVIKEWNELFYSILSGGTVILVDGTDTALAAGTRGGKTREVSDPNTQVSIRGPRDSFTESVRVNTALIRRRICNPYLWLESMKIGKVTETNVGIMYIKGIANEEIVEEVKTRLRRIDTDSVLDSGVIEQFIEDETFSVFPTVYHSERPDTVAANLLEGRVAILIDGSPFVLTVPALFVEFFQSADDYYTRFDISNAIRLLRILVFFVSMIAPATYIALTNFHQEMVPTQLIVTIADQREAIPFPAIVEAVLMELTIEILREAGLRLPKTIGQAVSIVGALVIGQSAVQAGLVSPMMVIVVAITGIASFATPSYSIAISVRLIRFALMIFSSIIGIYGIIIGLMIVTIHLCSLRSFGVPYMSPFAPFILKNMGDTVVRMPAWKKDIRPKMISQKNINRTGKDQRPSPSDKKRGQPR</sequence>
<feature type="compositionally biased region" description="Basic and acidic residues" evidence="5">
    <location>
        <begin position="524"/>
        <end position="541"/>
    </location>
</feature>
<dbReference type="EMBL" id="LQYT01000073">
    <property type="protein sequence ID" value="KYD14435.1"/>
    <property type="molecule type" value="Genomic_DNA"/>
</dbReference>
<evidence type="ECO:0000256" key="1">
    <source>
        <dbReference type="ARBA" id="ARBA00004141"/>
    </source>
</evidence>
<protein>
    <recommendedName>
        <fullName evidence="9">Spore germination protein</fullName>
    </recommendedName>
</protein>
<keyword evidence="6" id="KW-1133">Transmembrane helix</keyword>
<dbReference type="PATRIC" id="fig|301148.3.peg.371"/>
<evidence type="ECO:0000256" key="5">
    <source>
        <dbReference type="SAM" id="MobiDB-lite"/>
    </source>
</evidence>
<dbReference type="InterPro" id="IPR050768">
    <property type="entry name" value="UPF0353/GerABKA_families"/>
</dbReference>
<proteinExistence type="inferred from homology"/>
<gene>
    <name evidence="7" type="ORF">B4135_2862</name>
</gene>
<dbReference type="InterPro" id="IPR004995">
    <property type="entry name" value="Spore_Ger"/>
</dbReference>
<feature type="region of interest" description="Disordered" evidence="5">
    <location>
        <begin position="518"/>
        <end position="541"/>
    </location>
</feature>
<keyword evidence="3 4" id="KW-0472">Membrane</keyword>
<evidence type="ECO:0000256" key="3">
    <source>
        <dbReference type="ARBA" id="ARBA00023136"/>
    </source>
</evidence>
<dbReference type="GO" id="GO:0009847">
    <property type="term" value="P:spore germination"/>
    <property type="evidence" value="ECO:0007669"/>
    <property type="project" value="UniProtKB-UniRule"/>
</dbReference>
<evidence type="ECO:0000256" key="4">
    <source>
        <dbReference type="PIRNR" id="PIRNR005690"/>
    </source>
</evidence>
<dbReference type="PANTHER" id="PTHR22550">
    <property type="entry name" value="SPORE GERMINATION PROTEIN"/>
    <property type="match status" value="1"/>
</dbReference>
<keyword evidence="6" id="KW-0812">Transmembrane</keyword>
<feature type="transmembrane region" description="Helical" evidence="6">
    <location>
        <begin position="325"/>
        <end position="344"/>
    </location>
</feature>
<name>A0A150LQ68_9BACI</name>
<dbReference type="AlphaFoldDB" id="A0A150LQ68"/>